<keyword evidence="7" id="KW-0808">Transferase</keyword>
<proteinExistence type="predicted"/>
<comment type="caution">
    <text evidence="7">The sequence shown here is derived from an EMBL/GenBank/DDBJ whole genome shotgun (WGS) entry which is preliminary data.</text>
</comment>
<feature type="domain" description="WW" evidence="6">
    <location>
        <begin position="295"/>
        <end position="328"/>
    </location>
</feature>
<dbReference type="PROSITE" id="PS01159">
    <property type="entry name" value="WW_DOMAIN_1"/>
    <property type="match status" value="2"/>
</dbReference>
<keyword evidence="8" id="KW-1185">Reference proteome</keyword>
<evidence type="ECO:0000256" key="2">
    <source>
        <dbReference type="ARBA" id="ARBA00004496"/>
    </source>
</evidence>
<keyword evidence="7" id="KW-0012">Acyltransferase</keyword>
<feature type="compositionally biased region" description="Low complexity" evidence="5">
    <location>
        <begin position="338"/>
        <end position="349"/>
    </location>
</feature>
<accession>A0AAW0CZP4</accession>
<evidence type="ECO:0000256" key="1">
    <source>
        <dbReference type="ARBA" id="ARBA00004123"/>
    </source>
</evidence>
<keyword evidence="4" id="KW-0539">Nucleus</keyword>
<feature type="region of interest" description="Disordered" evidence="5">
    <location>
        <begin position="285"/>
        <end position="422"/>
    </location>
</feature>
<dbReference type="EMBL" id="JAYKXP010000027">
    <property type="protein sequence ID" value="KAK7043857.1"/>
    <property type="molecule type" value="Genomic_DNA"/>
</dbReference>
<dbReference type="EC" id="2.3.2.26" evidence="7"/>
<dbReference type="FunFam" id="2.20.70.10:FF:000017">
    <property type="entry name" value="E3 ubiquitin-protein ligase"/>
    <property type="match status" value="1"/>
</dbReference>
<dbReference type="Pfam" id="PF00397">
    <property type="entry name" value="WW"/>
    <property type="match status" value="2"/>
</dbReference>
<comment type="subcellular location">
    <subcellularLocation>
        <location evidence="2">Cytoplasm</location>
    </subcellularLocation>
    <subcellularLocation>
        <location evidence="1">Nucleus</location>
    </subcellularLocation>
</comment>
<dbReference type="SMART" id="SM00456">
    <property type="entry name" value="WW"/>
    <property type="match status" value="2"/>
</dbReference>
<dbReference type="Gene3D" id="2.20.70.10">
    <property type="match status" value="2"/>
</dbReference>
<evidence type="ECO:0000256" key="5">
    <source>
        <dbReference type="SAM" id="MobiDB-lite"/>
    </source>
</evidence>
<dbReference type="GO" id="GO:0003713">
    <property type="term" value="F:transcription coactivator activity"/>
    <property type="evidence" value="ECO:0007669"/>
    <property type="project" value="TreeGrafter"/>
</dbReference>
<dbReference type="CDD" id="cd00201">
    <property type="entry name" value="WW"/>
    <property type="match status" value="2"/>
</dbReference>
<gene>
    <name evidence="7" type="primary">HECW1</name>
    <name evidence="7" type="ORF">VNI00_008022</name>
</gene>
<evidence type="ECO:0000256" key="4">
    <source>
        <dbReference type="ARBA" id="ARBA00023242"/>
    </source>
</evidence>
<reference evidence="7 8" key="1">
    <citation type="submission" date="2024-01" db="EMBL/GenBank/DDBJ databases">
        <title>A draft genome for a cacao thread blight-causing isolate of Paramarasmius palmivorus.</title>
        <authorList>
            <person name="Baruah I.K."/>
            <person name="Bukari Y."/>
            <person name="Amoako-Attah I."/>
            <person name="Meinhardt L.W."/>
            <person name="Bailey B.A."/>
            <person name="Cohen S.P."/>
        </authorList>
    </citation>
    <scope>NUCLEOTIDE SEQUENCE [LARGE SCALE GENOMIC DNA]</scope>
    <source>
        <strain evidence="7 8">GH-12</strain>
    </source>
</reference>
<dbReference type="GO" id="GO:0061630">
    <property type="term" value="F:ubiquitin protein ligase activity"/>
    <property type="evidence" value="ECO:0007669"/>
    <property type="project" value="UniProtKB-EC"/>
</dbReference>
<dbReference type="InterPro" id="IPR036020">
    <property type="entry name" value="WW_dom_sf"/>
</dbReference>
<feature type="compositionally biased region" description="Basic and acidic residues" evidence="5">
    <location>
        <begin position="312"/>
        <end position="328"/>
    </location>
</feature>
<dbReference type="Proteomes" id="UP001383192">
    <property type="component" value="Unassembled WGS sequence"/>
</dbReference>
<dbReference type="GO" id="GO:0005634">
    <property type="term" value="C:nucleus"/>
    <property type="evidence" value="ECO:0007669"/>
    <property type="project" value="UniProtKB-SubCell"/>
</dbReference>
<dbReference type="GO" id="GO:0005737">
    <property type="term" value="C:cytoplasm"/>
    <property type="evidence" value="ECO:0007669"/>
    <property type="project" value="UniProtKB-SubCell"/>
</dbReference>
<protein>
    <submittedName>
        <fullName evidence="7">E3 ubiquitin-protein ligase HW1</fullName>
        <ecNumber evidence="7">2.3.2.26</ecNumber>
    </submittedName>
</protein>
<evidence type="ECO:0000256" key="3">
    <source>
        <dbReference type="ARBA" id="ARBA00022490"/>
    </source>
</evidence>
<evidence type="ECO:0000313" key="8">
    <source>
        <dbReference type="Proteomes" id="UP001383192"/>
    </source>
</evidence>
<dbReference type="PROSITE" id="PS50020">
    <property type="entry name" value="WW_DOMAIN_2"/>
    <property type="match status" value="2"/>
</dbReference>
<dbReference type="GO" id="GO:0035329">
    <property type="term" value="P:hippo signaling"/>
    <property type="evidence" value="ECO:0007669"/>
    <property type="project" value="TreeGrafter"/>
</dbReference>
<dbReference type="PANTHER" id="PTHR17616">
    <property type="entry name" value="YES-ASSOCIATED PROTEIN YAP1 FAMILY MEMBER"/>
    <property type="match status" value="1"/>
</dbReference>
<name>A0AAW0CZP4_9AGAR</name>
<dbReference type="PANTHER" id="PTHR17616:SF8">
    <property type="entry name" value="TRANSCRIPTIONAL COACTIVATOR YORKIE"/>
    <property type="match status" value="1"/>
</dbReference>
<dbReference type="InterPro" id="IPR001202">
    <property type="entry name" value="WW_dom"/>
</dbReference>
<evidence type="ECO:0000313" key="7">
    <source>
        <dbReference type="EMBL" id="KAK7043857.1"/>
    </source>
</evidence>
<dbReference type="AlphaFoldDB" id="A0AAW0CZP4"/>
<evidence type="ECO:0000259" key="6">
    <source>
        <dbReference type="PROSITE" id="PS50020"/>
    </source>
</evidence>
<sequence length="422" mass="48277">MSAVLGHWDVTLWGDVARSDVDLAVRDPQALYSQESVLIKYYARLPAIPDPVTHHSKGLALLFYHRYWMTVADNFTLCNALKQMNWRDSQQKLDIHFVVPFSVLERQWMHGEIHARQHVLGLLQLLEEFWNACSSCEDDDRRHKHERVAFSLALARHINRTDCISILITSERGRAFVRFIHNSVITQRLYNVHEWNQRRTWWLTAIQRVQEVARLPSDYFAPLPAQFQPPPALSPPPPVRYSVESQIYLTEPEDTSLPSGWEYRIDPEGRSYFVDHNHRTTTWLDPRQAYSESGTQLPPGWEHRTTSKGRHYFIDHNTRTTTWDDPRTDSQPPQVTQPSGSGSIPSSSSHASRTRVYIPSSFPHVDVVHDPHSGHSTHRAPEYTGGVGDSSAQVDSEGPAVSEAACRRDKHNSALGVDDTQE</sequence>
<organism evidence="7 8">
    <name type="scientific">Paramarasmius palmivorus</name>
    <dbReference type="NCBI Taxonomy" id="297713"/>
    <lineage>
        <taxon>Eukaryota</taxon>
        <taxon>Fungi</taxon>
        <taxon>Dikarya</taxon>
        <taxon>Basidiomycota</taxon>
        <taxon>Agaricomycotina</taxon>
        <taxon>Agaricomycetes</taxon>
        <taxon>Agaricomycetidae</taxon>
        <taxon>Agaricales</taxon>
        <taxon>Marasmiineae</taxon>
        <taxon>Marasmiaceae</taxon>
        <taxon>Paramarasmius</taxon>
    </lineage>
</organism>
<keyword evidence="3" id="KW-0963">Cytoplasm</keyword>
<dbReference type="InterPro" id="IPR051583">
    <property type="entry name" value="YAP1"/>
</dbReference>
<feature type="domain" description="WW" evidence="6">
    <location>
        <begin position="255"/>
        <end position="288"/>
    </location>
</feature>
<dbReference type="GO" id="GO:0045944">
    <property type="term" value="P:positive regulation of transcription by RNA polymerase II"/>
    <property type="evidence" value="ECO:0007669"/>
    <property type="project" value="TreeGrafter"/>
</dbReference>
<dbReference type="SUPFAM" id="SSF51045">
    <property type="entry name" value="WW domain"/>
    <property type="match status" value="2"/>
</dbReference>